<proteinExistence type="inferred from homology"/>
<keyword evidence="2 5" id="KW-0812">Transmembrane</keyword>
<feature type="domain" description="3-oxo-5-alpha-steroid 4-dehydrogenase C-terminal" evidence="7">
    <location>
        <begin position="257"/>
        <end position="369"/>
    </location>
</feature>
<dbReference type="GO" id="GO:0005789">
    <property type="term" value="C:endoplasmic reticulum membrane"/>
    <property type="evidence" value="ECO:0007669"/>
    <property type="project" value="UniProtKB-SubCell"/>
</dbReference>
<dbReference type="GO" id="GO:0160198">
    <property type="term" value="F:polyprenal reductase activity"/>
    <property type="evidence" value="ECO:0007669"/>
    <property type="project" value="UniProtKB-EC"/>
</dbReference>
<organism evidence="8 9">
    <name type="scientific">Coniochaeta hoffmannii</name>
    <dbReference type="NCBI Taxonomy" id="91930"/>
    <lineage>
        <taxon>Eukaryota</taxon>
        <taxon>Fungi</taxon>
        <taxon>Dikarya</taxon>
        <taxon>Ascomycota</taxon>
        <taxon>Pezizomycotina</taxon>
        <taxon>Sordariomycetes</taxon>
        <taxon>Sordariomycetidae</taxon>
        <taxon>Coniochaetales</taxon>
        <taxon>Coniochaetaceae</taxon>
        <taxon>Coniochaeta</taxon>
    </lineage>
</organism>
<comment type="function">
    <text evidence="5">Plays a key role in early steps of protein N-linked glycosylation by being involved in the conversion of polyprenol into dolichol. Acts as a polyprenal reductase that mediates the reduction of polyprenal into dolichal in a NADP-dependent mechanism. Dolichols are required for the synthesis of dolichol-linked monosaccharides and the oligosaccharide precursor used for N-glycosylation.</text>
</comment>
<evidence type="ECO:0000256" key="5">
    <source>
        <dbReference type="RuleBase" id="RU367081"/>
    </source>
</evidence>
<evidence type="ECO:0000313" key="8">
    <source>
        <dbReference type="EMBL" id="KAJ9161144.1"/>
    </source>
</evidence>
<keyword evidence="3 5" id="KW-1133">Transmembrane helix</keyword>
<comment type="catalytic activity">
    <reaction evidence="5">
        <text>a di-trans,poly-cis-dolichal + NADP(+) = a di-trans,poly-cis-polyprenal + NADPH + H(+)</text>
        <dbReference type="Rhea" id="RHEA:80727"/>
        <dbReference type="Rhea" id="RHEA-COMP:19536"/>
        <dbReference type="Rhea" id="RHEA-COMP:19537"/>
        <dbReference type="ChEBI" id="CHEBI:15378"/>
        <dbReference type="ChEBI" id="CHEBI:57783"/>
        <dbReference type="ChEBI" id="CHEBI:58349"/>
        <dbReference type="ChEBI" id="CHEBI:231623"/>
        <dbReference type="ChEBI" id="CHEBI:231637"/>
        <dbReference type="EC" id="1.3.1.94"/>
    </reaction>
    <physiologicalReaction direction="right-to-left" evidence="5">
        <dbReference type="Rhea" id="RHEA:80729"/>
    </physiologicalReaction>
</comment>
<keyword evidence="4 5" id="KW-0472">Membrane</keyword>
<evidence type="ECO:0000313" key="9">
    <source>
        <dbReference type="Proteomes" id="UP001174691"/>
    </source>
</evidence>
<dbReference type="Pfam" id="PF02544">
    <property type="entry name" value="Steroid_dh"/>
    <property type="match status" value="1"/>
</dbReference>
<comment type="pathway">
    <text evidence="5">Protein modification; protein glycosylation.</text>
</comment>
<keyword evidence="5" id="KW-0521">NADP</keyword>
<dbReference type="EC" id="1.3.1.94" evidence="5"/>
<dbReference type="GO" id="GO:0006488">
    <property type="term" value="P:dolichol-linked oligosaccharide biosynthetic process"/>
    <property type="evidence" value="ECO:0007669"/>
    <property type="project" value="UniProtKB-UniRule"/>
</dbReference>
<name>A0AA38RW66_9PEZI</name>
<evidence type="ECO:0000259" key="7">
    <source>
        <dbReference type="Pfam" id="PF02544"/>
    </source>
</evidence>
<evidence type="ECO:0000256" key="4">
    <source>
        <dbReference type="ARBA" id="ARBA00023136"/>
    </source>
</evidence>
<protein>
    <recommendedName>
        <fullName evidence="5">Polyprenal reductase</fullName>
        <ecNumber evidence="5">1.3.1.94</ecNumber>
    </recommendedName>
</protein>
<comment type="caution">
    <text evidence="5">Lacks conserved residue(s) required for the propagation of feature annotation.</text>
</comment>
<accession>A0AA38RW66</accession>
<dbReference type="InterPro" id="IPR001104">
    <property type="entry name" value="3-oxo-5_a-steroid_4-DH_C"/>
</dbReference>
<dbReference type="PANTHER" id="PTHR14624:SF0">
    <property type="entry name" value="POLYPRENOL REDUCTASE"/>
    <property type="match status" value="1"/>
</dbReference>
<keyword evidence="5" id="KW-0256">Endoplasmic reticulum</keyword>
<evidence type="ECO:0000256" key="1">
    <source>
        <dbReference type="ARBA" id="ARBA00004127"/>
    </source>
</evidence>
<dbReference type="PROSITE" id="PS50244">
    <property type="entry name" value="S5A_REDUCTASE"/>
    <property type="match status" value="1"/>
</dbReference>
<comment type="caution">
    <text evidence="8">The sequence shown here is derived from an EMBL/GenBank/DDBJ whole genome shotgun (WGS) entry which is preliminary data.</text>
</comment>
<comment type="similarity">
    <text evidence="5">Belongs to the steroid 5-alpha reductase family. Polyprenal reductase subfamily.</text>
</comment>
<dbReference type="GO" id="GO:0102389">
    <property type="term" value="F:polyprenol reductase activity"/>
    <property type="evidence" value="ECO:0007669"/>
    <property type="project" value="UniProtKB-UniRule"/>
</dbReference>
<dbReference type="InterPro" id="IPR039698">
    <property type="entry name" value="Dfg10/SRD5A3"/>
</dbReference>
<dbReference type="PANTHER" id="PTHR14624">
    <property type="entry name" value="DFG10 PROTEIN"/>
    <property type="match status" value="1"/>
</dbReference>
<feature type="region of interest" description="Disordered" evidence="6">
    <location>
        <begin position="38"/>
        <end position="115"/>
    </location>
</feature>
<reference evidence="8" key="1">
    <citation type="submission" date="2022-07" db="EMBL/GenBank/DDBJ databases">
        <title>Fungi with potential for degradation of polypropylene.</title>
        <authorList>
            <person name="Gostincar C."/>
        </authorList>
    </citation>
    <scope>NUCLEOTIDE SEQUENCE</scope>
    <source>
        <strain evidence="8">EXF-13287</strain>
    </source>
</reference>
<evidence type="ECO:0000256" key="6">
    <source>
        <dbReference type="SAM" id="MobiDB-lite"/>
    </source>
</evidence>
<keyword evidence="9" id="KW-1185">Reference proteome</keyword>
<feature type="transmembrane region" description="Helical" evidence="5">
    <location>
        <begin position="139"/>
        <end position="159"/>
    </location>
</feature>
<sequence>MQIFYVVATGLVLGVAILPKRPRASLLTYGARADKAPKQVVNSVAGQGGSDGQYRDEPDRDQSERDEAQNRDDTQNRDEAQNTEPVQDGGPDAPDRAEGQEGLDDGNTEIVNDSSSGQDDWFAKFVAIVTSWGQIPHSWFGGFYVVSMACSVFWLVQYLTDGRILHFLATRQAAASASGMEPGQVTLLWSMMFLQGLRRWIESTWLFQPGKKSTMWIVHWLLGNVYYIAMSLSIWIEGPEAILQRRLPSDPTGLISPKTVIGTLGYLFAAASQYQCHKHLAGLVKYSLPTKGAFRILICPHYFFECLLYLSMAVAGAPKGALCNTTLLCGLLFVASNLSVTAGTTRKWYEGKFGADAIKKRWNIIPLVY</sequence>
<gene>
    <name evidence="8" type="ORF">NKR19_g2572</name>
</gene>
<evidence type="ECO:0000256" key="2">
    <source>
        <dbReference type="ARBA" id="ARBA00022692"/>
    </source>
</evidence>
<dbReference type="GO" id="GO:0003865">
    <property type="term" value="F:3-oxo-5-alpha-steroid 4-dehydrogenase activity"/>
    <property type="evidence" value="ECO:0007669"/>
    <property type="project" value="TreeGrafter"/>
</dbReference>
<comment type="subcellular location">
    <subcellularLocation>
        <location evidence="1">Endomembrane system</location>
        <topology evidence="1">Multi-pass membrane protein</topology>
    </subcellularLocation>
    <subcellularLocation>
        <location evidence="5">Endoplasmic reticulum membrane</location>
    </subcellularLocation>
</comment>
<dbReference type="Proteomes" id="UP001174691">
    <property type="component" value="Unassembled WGS sequence"/>
</dbReference>
<evidence type="ECO:0000256" key="3">
    <source>
        <dbReference type="ARBA" id="ARBA00022989"/>
    </source>
</evidence>
<feature type="compositionally biased region" description="Basic and acidic residues" evidence="6">
    <location>
        <begin position="53"/>
        <end position="80"/>
    </location>
</feature>
<dbReference type="EMBL" id="JANBVN010000026">
    <property type="protein sequence ID" value="KAJ9161144.1"/>
    <property type="molecule type" value="Genomic_DNA"/>
</dbReference>
<feature type="transmembrane region" description="Helical" evidence="5">
    <location>
        <begin position="217"/>
        <end position="236"/>
    </location>
</feature>
<dbReference type="AlphaFoldDB" id="A0AA38RW66"/>
<keyword evidence="5" id="KW-0560">Oxidoreductase</keyword>
<dbReference type="GO" id="GO:0016095">
    <property type="term" value="P:polyprenol catabolic process"/>
    <property type="evidence" value="ECO:0007669"/>
    <property type="project" value="UniProtKB-UniRule"/>
</dbReference>